<dbReference type="EMBL" id="RBCJ01000001">
    <property type="protein sequence ID" value="RKN83029.1"/>
    <property type="molecule type" value="Genomic_DNA"/>
</dbReference>
<dbReference type="InterPro" id="IPR050126">
    <property type="entry name" value="Ap4A_hydrolase"/>
</dbReference>
<gene>
    <name evidence="2" type="ORF">D7Z94_04090</name>
</gene>
<protein>
    <submittedName>
        <fullName evidence="2">Serine/threonine protein phosphatase</fullName>
    </submittedName>
</protein>
<dbReference type="Gene3D" id="3.60.21.10">
    <property type="match status" value="1"/>
</dbReference>
<dbReference type="GO" id="GO:0005737">
    <property type="term" value="C:cytoplasm"/>
    <property type="evidence" value="ECO:0007669"/>
    <property type="project" value="TreeGrafter"/>
</dbReference>
<dbReference type="OrthoDB" id="9808081at2"/>
<name>A0A3B0CFU5_9FLAO</name>
<dbReference type="SUPFAM" id="SSF56300">
    <property type="entry name" value="Metallo-dependent phosphatases"/>
    <property type="match status" value="1"/>
</dbReference>
<keyword evidence="3" id="KW-1185">Reference proteome</keyword>
<dbReference type="InterPro" id="IPR029052">
    <property type="entry name" value="Metallo-depent_PP-like"/>
</dbReference>
<dbReference type="Proteomes" id="UP000276603">
    <property type="component" value="Unassembled WGS sequence"/>
</dbReference>
<reference evidence="2 3" key="1">
    <citation type="submission" date="2018-10" db="EMBL/GenBank/DDBJ databases">
        <title>Ulvibacterium marinum gen. nov., sp. nov., a novel marine bacterium of the family Flavobacteriaceae, isolated from a culture of the green alga Ulva prolifera.</title>
        <authorList>
            <person name="Zhang Z."/>
        </authorList>
    </citation>
    <scope>NUCLEOTIDE SEQUENCE [LARGE SCALE GENOMIC DNA]</scope>
    <source>
        <strain evidence="2 3">CCMM003</strain>
    </source>
</reference>
<accession>A0A3B0CFU5</accession>
<dbReference type="GO" id="GO:0110154">
    <property type="term" value="P:RNA decapping"/>
    <property type="evidence" value="ECO:0007669"/>
    <property type="project" value="TreeGrafter"/>
</dbReference>
<comment type="caution">
    <text evidence="2">The sequence shown here is derived from an EMBL/GenBank/DDBJ whole genome shotgun (WGS) entry which is preliminary data.</text>
</comment>
<dbReference type="InterPro" id="IPR004843">
    <property type="entry name" value="Calcineurin-like_PHP"/>
</dbReference>
<dbReference type="GO" id="GO:0008803">
    <property type="term" value="F:bis(5'-nucleosyl)-tetraphosphatase (symmetrical) activity"/>
    <property type="evidence" value="ECO:0007669"/>
    <property type="project" value="TreeGrafter"/>
</dbReference>
<dbReference type="PANTHER" id="PTHR42850">
    <property type="entry name" value="METALLOPHOSPHOESTERASE"/>
    <property type="match status" value="1"/>
</dbReference>
<evidence type="ECO:0000313" key="2">
    <source>
        <dbReference type="EMBL" id="RKN83029.1"/>
    </source>
</evidence>
<dbReference type="Pfam" id="PF00149">
    <property type="entry name" value="Metallophos"/>
    <property type="match status" value="1"/>
</dbReference>
<dbReference type="RefSeq" id="WP_120710236.1">
    <property type="nucleotide sequence ID" value="NZ_RBCJ01000001.1"/>
</dbReference>
<dbReference type="AlphaFoldDB" id="A0A3B0CFU5"/>
<dbReference type="GO" id="GO:0016791">
    <property type="term" value="F:phosphatase activity"/>
    <property type="evidence" value="ECO:0007669"/>
    <property type="project" value="TreeGrafter"/>
</dbReference>
<dbReference type="PANTHER" id="PTHR42850:SF4">
    <property type="entry name" value="ZINC-DEPENDENT ENDOPOLYPHOSPHATASE"/>
    <property type="match status" value="1"/>
</dbReference>
<organism evidence="2 3">
    <name type="scientific">Ulvibacterium marinum</name>
    <dbReference type="NCBI Taxonomy" id="2419782"/>
    <lineage>
        <taxon>Bacteria</taxon>
        <taxon>Pseudomonadati</taxon>
        <taxon>Bacteroidota</taxon>
        <taxon>Flavobacteriia</taxon>
        <taxon>Flavobacteriales</taxon>
        <taxon>Flavobacteriaceae</taxon>
        <taxon>Ulvibacterium</taxon>
    </lineage>
</organism>
<proteinExistence type="predicted"/>
<sequence>MSTRRTLVIGDIHSALKALEQVLERAEVTSKDRLIFLGDYVDGWSTAVETVNFLIQLSKTHDCIFLRGNHDELCYDWLVDGGDNPLWLQHGGRATMASYQKTDTETRNTHIKFYQNLKNFHLDARNRLFLHAGFTNLRGIEYEYFKQTYYWDRTLWELARSLNPDLSKDDLDYPKRLTHYREIYIGHTPISKVKAVEPQKAANVWNIDTGAAFKGPLTALDVDTKRIWQSDPVHELYPNENGRN</sequence>
<evidence type="ECO:0000259" key="1">
    <source>
        <dbReference type="Pfam" id="PF00149"/>
    </source>
</evidence>
<evidence type="ECO:0000313" key="3">
    <source>
        <dbReference type="Proteomes" id="UP000276603"/>
    </source>
</evidence>
<feature type="domain" description="Calcineurin-like phosphoesterase" evidence="1">
    <location>
        <begin position="5"/>
        <end position="158"/>
    </location>
</feature>